<evidence type="ECO:0000313" key="2">
    <source>
        <dbReference type="EMBL" id="KAK8782349.1"/>
    </source>
</evidence>
<keyword evidence="1" id="KW-0732">Signal</keyword>
<comment type="caution">
    <text evidence="2">The sequence shown here is derived from an EMBL/GenBank/DDBJ whole genome shotgun (WGS) entry which is preliminary data.</text>
</comment>
<evidence type="ECO:0000313" key="3">
    <source>
        <dbReference type="Proteomes" id="UP001321473"/>
    </source>
</evidence>
<sequence>MAGSAMTVATVTLLLLVTLLEGHGVNADESQKCSVGDGTACYWSLAIKYVVRGLLAQLTMEPQHLKMLCEHIALPPLPECAQYYANCSQEEAALFSRQERAYQTLRTKLMDEEKCEELAVLNSCTNERILLGCRMRLVMVPTPESERTNFEAATNFSQCLDDAVKTCTGPGTLGAKSYVQLSGVTLTELFSKIHQPQVSPYGKRATTVAPTSASVSAQLFSSLTVIVATSLLSLSISSSC</sequence>
<dbReference type="Proteomes" id="UP001321473">
    <property type="component" value="Unassembled WGS sequence"/>
</dbReference>
<dbReference type="EMBL" id="JARKHS020006766">
    <property type="protein sequence ID" value="KAK8782349.1"/>
    <property type="molecule type" value="Genomic_DNA"/>
</dbReference>
<reference evidence="2 3" key="1">
    <citation type="journal article" date="2023" name="Arcadia Sci">
        <title>De novo assembly of a long-read Amblyomma americanum tick genome.</title>
        <authorList>
            <person name="Chou S."/>
            <person name="Poskanzer K.E."/>
            <person name="Rollins M."/>
            <person name="Thuy-Boun P.S."/>
        </authorList>
    </citation>
    <scope>NUCLEOTIDE SEQUENCE [LARGE SCALE GENOMIC DNA]</scope>
    <source>
        <strain evidence="2">F_SG_1</strain>
        <tissue evidence="2">Salivary glands</tissue>
    </source>
</reference>
<keyword evidence="3" id="KW-1185">Reference proteome</keyword>
<accession>A0AAQ4F5H1</accession>
<proteinExistence type="predicted"/>
<evidence type="ECO:0008006" key="4">
    <source>
        <dbReference type="Google" id="ProtNLM"/>
    </source>
</evidence>
<name>A0AAQ4F5H1_AMBAM</name>
<dbReference type="AlphaFoldDB" id="A0AAQ4F5H1"/>
<feature type="signal peptide" evidence="1">
    <location>
        <begin position="1"/>
        <end position="27"/>
    </location>
</feature>
<protein>
    <recommendedName>
        <fullName evidence="4">Secreted protein</fullName>
    </recommendedName>
</protein>
<evidence type="ECO:0000256" key="1">
    <source>
        <dbReference type="SAM" id="SignalP"/>
    </source>
</evidence>
<feature type="chain" id="PRO_5042956946" description="Secreted protein" evidence="1">
    <location>
        <begin position="28"/>
        <end position="240"/>
    </location>
</feature>
<organism evidence="2 3">
    <name type="scientific">Amblyomma americanum</name>
    <name type="common">Lone star tick</name>
    <dbReference type="NCBI Taxonomy" id="6943"/>
    <lineage>
        <taxon>Eukaryota</taxon>
        <taxon>Metazoa</taxon>
        <taxon>Ecdysozoa</taxon>
        <taxon>Arthropoda</taxon>
        <taxon>Chelicerata</taxon>
        <taxon>Arachnida</taxon>
        <taxon>Acari</taxon>
        <taxon>Parasitiformes</taxon>
        <taxon>Ixodida</taxon>
        <taxon>Ixodoidea</taxon>
        <taxon>Ixodidae</taxon>
        <taxon>Amblyomminae</taxon>
        <taxon>Amblyomma</taxon>
    </lineage>
</organism>
<gene>
    <name evidence="2" type="ORF">V5799_016309</name>
</gene>